<name>A0A4Q4ZBH2_9ACTN</name>
<dbReference type="RefSeq" id="WP_134719000.1">
    <property type="nucleotide sequence ID" value="NZ_SDKM01000023.1"/>
</dbReference>
<dbReference type="EMBL" id="SDKM01000023">
    <property type="protein sequence ID" value="RYP84484.1"/>
    <property type="molecule type" value="Genomic_DNA"/>
</dbReference>
<dbReference type="InterPro" id="IPR037523">
    <property type="entry name" value="VOC_core"/>
</dbReference>
<accession>A0A4Q4ZBH2</accession>
<evidence type="ECO:0000313" key="2">
    <source>
        <dbReference type="EMBL" id="RYP84484.1"/>
    </source>
</evidence>
<comment type="caution">
    <text evidence="2">The sequence shown here is derived from an EMBL/GenBank/DDBJ whole genome shotgun (WGS) entry which is preliminary data.</text>
</comment>
<sequence>MTSSVIFVSRLQRSVEYYRDVFSCEVAIHDGDAALLLAPGGFQIYLIGRGARTPHPSAGIGLQFLIWTVRTAAELEEVEAAIEECGGRTDSYVSGGVTFVASRDPDGIRVLVAHPSPETLPRSVVGARLYN</sequence>
<reference evidence="2 3" key="1">
    <citation type="submission" date="2019-01" db="EMBL/GenBank/DDBJ databases">
        <title>Nocardioides guangzhouensis sp. nov., an actinobacterium isolated from soil.</title>
        <authorList>
            <person name="Fu Y."/>
            <person name="Cai Y."/>
            <person name="Lin Z."/>
            <person name="Chen P."/>
        </authorList>
    </citation>
    <scope>NUCLEOTIDE SEQUENCE [LARGE SCALE GENOMIC DNA]</scope>
    <source>
        <strain evidence="2 3">130</strain>
    </source>
</reference>
<dbReference type="Gene3D" id="3.10.180.10">
    <property type="entry name" value="2,3-Dihydroxybiphenyl 1,2-Dioxygenase, domain 1"/>
    <property type="match status" value="1"/>
</dbReference>
<dbReference type="InterPro" id="IPR029068">
    <property type="entry name" value="Glyas_Bleomycin-R_OHBP_Dase"/>
</dbReference>
<evidence type="ECO:0000313" key="3">
    <source>
        <dbReference type="Proteomes" id="UP000295198"/>
    </source>
</evidence>
<evidence type="ECO:0000259" key="1">
    <source>
        <dbReference type="PROSITE" id="PS51819"/>
    </source>
</evidence>
<dbReference type="PROSITE" id="PS51819">
    <property type="entry name" value="VOC"/>
    <property type="match status" value="1"/>
</dbReference>
<gene>
    <name evidence="2" type="ORF">EKO23_15820</name>
</gene>
<dbReference type="SUPFAM" id="SSF54593">
    <property type="entry name" value="Glyoxalase/Bleomycin resistance protein/Dihydroxybiphenyl dioxygenase"/>
    <property type="match status" value="1"/>
</dbReference>
<dbReference type="OrthoDB" id="9797743at2"/>
<dbReference type="Proteomes" id="UP000295198">
    <property type="component" value="Unassembled WGS sequence"/>
</dbReference>
<proteinExistence type="predicted"/>
<feature type="domain" description="VOC" evidence="1">
    <location>
        <begin position="1"/>
        <end position="115"/>
    </location>
</feature>
<organism evidence="2 3">
    <name type="scientific">Nocardioides guangzhouensis</name>
    <dbReference type="NCBI Taxonomy" id="2497878"/>
    <lineage>
        <taxon>Bacteria</taxon>
        <taxon>Bacillati</taxon>
        <taxon>Actinomycetota</taxon>
        <taxon>Actinomycetes</taxon>
        <taxon>Propionibacteriales</taxon>
        <taxon>Nocardioidaceae</taxon>
        <taxon>Nocardioides</taxon>
    </lineage>
</organism>
<dbReference type="AlphaFoldDB" id="A0A4Q4ZBH2"/>
<keyword evidence="3" id="KW-1185">Reference proteome</keyword>
<protein>
    <submittedName>
        <fullName evidence="2">VOC family protein</fullName>
    </submittedName>
</protein>